<keyword evidence="13" id="KW-1185">Reference proteome</keyword>
<feature type="coiled-coil region" evidence="9">
    <location>
        <begin position="166"/>
        <end position="200"/>
    </location>
</feature>
<evidence type="ECO:0000256" key="3">
    <source>
        <dbReference type="ARBA" id="ARBA00012502"/>
    </source>
</evidence>
<dbReference type="Gene3D" id="3.30.1060.10">
    <property type="entry name" value="Peptide methionine sulphoxide reductase MsrA"/>
    <property type="match status" value="1"/>
</dbReference>
<dbReference type="Gene3D" id="2.60.40.10">
    <property type="entry name" value="Immunoglobulins"/>
    <property type="match status" value="1"/>
</dbReference>
<name>A0ABD0UTB6_DENTH</name>
<reference evidence="12 13" key="1">
    <citation type="journal article" date="2024" name="Plant Biotechnol. J.">
        <title>Dendrobium thyrsiflorum genome and its molecular insights into genes involved in important horticultural traits.</title>
        <authorList>
            <person name="Chen B."/>
            <person name="Wang J.Y."/>
            <person name="Zheng P.J."/>
            <person name="Li K.L."/>
            <person name="Liang Y.M."/>
            <person name="Chen X.F."/>
            <person name="Zhang C."/>
            <person name="Zhao X."/>
            <person name="He X."/>
            <person name="Zhang G.Q."/>
            <person name="Liu Z.J."/>
            <person name="Xu Q."/>
        </authorList>
    </citation>
    <scope>NUCLEOTIDE SEQUENCE [LARGE SCALE GENOMIC DNA]</scope>
    <source>
        <strain evidence="12">GZMU011</strain>
    </source>
</reference>
<dbReference type="InterPro" id="IPR036509">
    <property type="entry name" value="Met_Sox_Rdtase_MsrA_sf"/>
</dbReference>
<dbReference type="Proteomes" id="UP001552299">
    <property type="component" value="Unassembled WGS sequence"/>
</dbReference>
<keyword evidence="10" id="KW-0812">Transmembrane</keyword>
<evidence type="ECO:0000256" key="5">
    <source>
        <dbReference type="ARBA" id="ARBA00030273"/>
    </source>
</evidence>
<evidence type="ECO:0000256" key="8">
    <source>
        <dbReference type="ARBA" id="ARBA00048782"/>
    </source>
</evidence>
<dbReference type="NCBIfam" id="TIGR00401">
    <property type="entry name" value="msrA"/>
    <property type="match status" value="1"/>
</dbReference>
<dbReference type="SUPFAM" id="SSF55068">
    <property type="entry name" value="Peptide methionine sulfoxide reductase"/>
    <property type="match status" value="1"/>
</dbReference>
<dbReference type="GO" id="GO:0005783">
    <property type="term" value="C:endoplasmic reticulum"/>
    <property type="evidence" value="ECO:0007669"/>
    <property type="project" value="UniProtKB-ARBA"/>
</dbReference>
<feature type="domain" description="MSP" evidence="11">
    <location>
        <begin position="6"/>
        <end position="126"/>
    </location>
</feature>
<evidence type="ECO:0000256" key="10">
    <source>
        <dbReference type="SAM" id="Phobius"/>
    </source>
</evidence>
<dbReference type="InterPro" id="IPR013783">
    <property type="entry name" value="Ig-like_fold"/>
</dbReference>
<dbReference type="EMBL" id="JANQDX010000013">
    <property type="protein sequence ID" value="KAL0913453.1"/>
    <property type="molecule type" value="Genomic_DNA"/>
</dbReference>
<evidence type="ECO:0000313" key="13">
    <source>
        <dbReference type="Proteomes" id="UP001552299"/>
    </source>
</evidence>
<evidence type="ECO:0000256" key="9">
    <source>
        <dbReference type="SAM" id="Coils"/>
    </source>
</evidence>
<feature type="transmembrane region" description="Helical" evidence="10">
    <location>
        <begin position="201"/>
        <end position="223"/>
    </location>
</feature>
<gene>
    <name evidence="12" type="ORF">M5K25_016915</name>
</gene>
<dbReference type="Pfam" id="PF01625">
    <property type="entry name" value="PMSR"/>
    <property type="match status" value="1"/>
</dbReference>
<keyword evidence="4" id="KW-0560">Oxidoreductase</keyword>
<dbReference type="HAMAP" id="MF_01401">
    <property type="entry name" value="MsrA"/>
    <property type="match status" value="1"/>
</dbReference>
<evidence type="ECO:0000259" key="11">
    <source>
        <dbReference type="PROSITE" id="PS50202"/>
    </source>
</evidence>
<evidence type="ECO:0000256" key="7">
    <source>
        <dbReference type="ARBA" id="ARBA00047806"/>
    </source>
</evidence>
<dbReference type="InterPro" id="IPR000535">
    <property type="entry name" value="MSP_dom"/>
</dbReference>
<accession>A0ABD0UTB6</accession>
<keyword evidence="10" id="KW-1133">Transmembrane helix</keyword>
<comment type="caution">
    <text evidence="12">The sequence shown here is derived from an EMBL/GenBank/DDBJ whole genome shotgun (WGS) entry which is preliminary data.</text>
</comment>
<dbReference type="InterPro" id="IPR008962">
    <property type="entry name" value="PapD-like_sf"/>
</dbReference>
<sequence length="497" mass="55151">MGGGKLISVHPEELTFELELEKPAYCNLKIVNNTEHHVAFKVKTTSPKKYFVRPNASVVQPWDSCIITVTLQAQKEYPPDMQCMDKFLLQSTKVQPSIDIDEIPPDTFIKDGEKVIEECKLRVVYISPQSGHQNSEGVSGISSPSMLSVRGSDIVRKLSFEEIQALQRLRDERGAILQQNKQLQQELELLRGLNSRQSNTGFSLTFAAFAGLVGLLVGYILSFALSSSSTESKTFLILPAASPTIAHFSLVAASLSCFPHLRQFSTVFTPKSNLLSSSLSSPLRRFPPSMSWLGKLGWLGFGNRAGLSSVDTSSAAIAQGLDDDVPAPGQQYAQFGAGCFWGVELAFQRVPGVTNTEVGYSQGLAHNPTYEDVCTGTTNHAEVVRVQYDPNSCRYEDLLNVFWARHDPTTLNRQGNDVGTQYRSGIYYYTPEQEKASKESLDRHQTTLGRKIVTEILPAKKFYRAEEYHQQYLEKGGRFGFQQSASKGCNDPIRCYG</sequence>
<comment type="similarity">
    <text evidence="1">Belongs to the MsrA Met sulfoxide reductase family.</text>
</comment>
<dbReference type="AlphaFoldDB" id="A0ABD0UTB6"/>
<protein>
    <recommendedName>
        <fullName evidence="3">peptide-methionine (S)-S-oxide reductase</fullName>
        <ecNumber evidence="3">1.8.4.11</ecNumber>
    </recommendedName>
    <alternativeName>
        <fullName evidence="6">Peptide-methionine (S)-S-oxide reductase</fullName>
    </alternativeName>
    <alternativeName>
        <fullName evidence="5">Protein-methionine-S-oxide reductase</fullName>
    </alternativeName>
</protein>
<evidence type="ECO:0000313" key="12">
    <source>
        <dbReference type="EMBL" id="KAL0913453.1"/>
    </source>
</evidence>
<dbReference type="SUPFAM" id="SSF49354">
    <property type="entry name" value="PapD-like"/>
    <property type="match status" value="1"/>
</dbReference>
<dbReference type="InterPro" id="IPR002569">
    <property type="entry name" value="Met_Sox_Rdtase_MsrA_dom"/>
</dbReference>
<evidence type="ECO:0000256" key="6">
    <source>
        <dbReference type="ARBA" id="ARBA00030643"/>
    </source>
</evidence>
<comment type="catalytic activity">
    <reaction evidence="8">
        <text>[thioredoxin]-disulfide + L-methionine + H2O = L-methionine (S)-S-oxide + [thioredoxin]-dithiol</text>
        <dbReference type="Rhea" id="RHEA:19993"/>
        <dbReference type="Rhea" id="RHEA-COMP:10698"/>
        <dbReference type="Rhea" id="RHEA-COMP:10700"/>
        <dbReference type="ChEBI" id="CHEBI:15377"/>
        <dbReference type="ChEBI" id="CHEBI:29950"/>
        <dbReference type="ChEBI" id="CHEBI:50058"/>
        <dbReference type="ChEBI" id="CHEBI:57844"/>
        <dbReference type="ChEBI" id="CHEBI:58772"/>
        <dbReference type="EC" id="1.8.4.11"/>
    </reaction>
</comment>
<dbReference type="PROSITE" id="PS50202">
    <property type="entry name" value="MSP"/>
    <property type="match status" value="1"/>
</dbReference>
<evidence type="ECO:0000256" key="2">
    <source>
        <dbReference type="ARBA" id="ARBA00008932"/>
    </source>
</evidence>
<evidence type="ECO:0000256" key="4">
    <source>
        <dbReference type="ARBA" id="ARBA00023002"/>
    </source>
</evidence>
<keyword evidence="10" id="KW-0472">Membrane</keyword>
<organism evidence="12 13">
    <name type="scientific">Dendrobium thyrsiflorum</name>
    <name type="common">Pinecone-like raceme dendrobium</name>
    <name type="synonym">Orchid</name>
    <dbReference type="NCBI Taxonomy" id="117978"/>
    <lineage>
        <taxon>Eukaryota</taxon>
        <taxon>Viridiplantae</taxon>
        <taxon>Streptophyta</taxon>
        <taxon>Embryophyta</taxon>
        <taxon>Tracheophyta</taxon>
        <taxon>Spermatophyta</taxon>
        <taxon>Magnoliopsida</taxon>
        <taxon>Liliopsida</taxon>
        <taxon>Asparagales</taxon>
        <taxon>Orchidaceae</taxon>
        <taxon>Epidendroideae</taxon>
        <taxon>Malaxideae</taxon>
        <taxon>Dendrobiinae</taxon>
        <taxon>Dendrobium</taxon>
    </lineage>
</organism>
<dbReference type="FunFam" id="2.60.40.10:FF:000813">
    <property type="entry name" value="Vesicle-associated protein 1-1"/>
    <property type="match status" value="1"/>
</dbReference>
<comment type="catalytic activity">
    <reaction evidence="7">
        <text>L-methionyl-[protein] + [thioredoxin]-disulfide + H2O = L-methionyl-(S)-S-oxide-[protein] + [thioredoxin]-dithiol</text>
        <dbReference type="Rhea" id="RHEA:14217"/>
        <dbReference type="Rhea" id="RHEA-COMP:10698"/>
        <dbReference type="Rhea" id="RHEA-COMP:10700"/>
        <dbReference type="Rhea" id="RHEA-COMP:12313"/>
        <dbReference type="Rhea" id="RHEA-COMP:12315"/>
        <dbReference type="ChEBI" id="CHEBI:15377"/>
        <dbReference type="ChEBI" id="CHEBI:16044"/>
        <dbReference type="ChEBI" id="CHEBI:29950"/>
        <dbReference type="ChEBI" id="CHEBI:44120"/>
        <dbReference type="ChEBI" id="CHEBI:50058"/>
        <dbReference type="EC" id="1.8.4.11"/>
    </reaction>
</comment>
<dbReference type="PANTHER" id="PTHR42799">
    <property type="entry name" value="MITOCHONDRIAL PEPTIDE METHIONINE SULFOXIDE REDUCTASE"/>
    <property type="match status" value="1"/>
</dbReference>
<keyword evidence="9" id="KW-0175">Coiled coil</keyword>
<comment type="similarity">
    <text evidence="2">Belongs to the VAMP-associated protein (VAP) (TC 9.B.17) family.</text>
</comment>
<dbReference type="PANTHER" id="PTHR42799:SF2">
    <property type="entry name" value="MITOCHONDRIAL PEPTIDE METHIONINE SULFOXIDE REDUCTASE"/>
    <property type="match status" value="1"/>
</dbReference>
<proteinExistence type="inferred from homology"/>
<dbReference type="FunFam" id="3.30.1060.10:FF:000002">
    <property type="entry name" value="Peptide methionine sulfoxide reductase"/>
    <property type="match status" value="1"/>
</dbReference>
<evidence type="ECO:0000256" key="1">
    <source>
        <dbReference type="ARBA" id="ARBA00005591"/>
    </source>
</evidence>
<dbReference type="GO" id="GO:0008113">
    <property type="term" value="F:peptide-methionine (S)-S-oxide reductase activity"/>
    <property type="evidence" value="ECO:0007669"/>
    <property type="project" value="UniProtKB-EC"/>
</dbReference>
<dbReference type="EC" id="1.8.4.11" evidence="3"/>
<feature type="transmembrane region" description="Helical" evidence="10">
    <location>
        <begin position="235"/>
        <end position="255"/>
    </location>
</feature>
<dbReference type="InterPro" id="IPR050162">
    <property type="entry name" value="MsrA_MetSO_reductase"/>
</dbReference>
<dbReference type="Pfam" id="PF00635">
    <property type="entry name" value="Motile_Sperm"/>
    <property type="match status" value="1"/>
</dbReference>